<keyword evidence="3" id="KW-1185">Reference proteome</keyword>
<protein>
    <submittedName>
        <fullName evidence="2">Uncharacterized protein</fullName>
    </submittedName>
</protein>
<dbReference type="KEGG" id="psyt:DSAG12_02462"/>
<proteinExistence type="predicted"/>
<evidence type="ECO:0000313" key="3">
    <source>
        <dbReference type="Proteomes" id="UP000321408"/>
    </source>
</evidence>
<dbReference type="GeneID" id="41330447"/>
<keyword evidence="1" id="KW-0472">Membrane</keyword>
<keyword evidence="1" id="KW-0812">Transmembrane</keyword>
<dbReference type="EMBL" id="CP042905">
    <property type="protein sequence ID" value="QEE16632.1"/>
    <property type="molecule type" value="Genomic_DNA"/>
</dbReference>
<sequence>MKKLKSSLFLTVLLISSIILSFSLNVKGDWGASDSDCSIHHGITRHYGRYISSPNITIDGIESTEESWNQQDVHEYEIPMANNYYSNMRVKSYMFIKYIYDDSNLYIKARWNDSTPINRQDQLFLCWNINCTDFTVSQFLESGAMQTSENGTRVDSWTWIRLSQNNGSQMKMFDTVYGHEGWLDSEKSNDPTISFTSGIGINNEGYYQVELIRSLITDEPDFDVQFEHNNTYRFSTGIGDSIGSVEHAISWTYELDLTNSFDPRFKDYMPYGIGIASGIIAFSIGIIFILIYRLKN</sequence>
<feature type="transmembrane region" description="Helical" evidence="1">
    <location>
        <begin position="268"/>
        <end position="292"/>
    </location>
</feature>
<evidence type="ECO:0000256" key="1">
    <source>
        <dbReference type="SAM" id="Phobius"/>
    </source>
</evidence>
<dbReference type="RefSeq" id="WP_369019652.1">
    <property type="nucleotide sequence ID" value="NZ_CP042905.2"/>
</dbReference>
<dbReference type="AlphaFoldDB" id="A0A5B9DBX2"/>
<name>A0A5B9DBX2_9ARCH</name>
<reference evidence="2 3" key="1">
    <citation type="journal article" date="2020" name="Nature">
        <title>Isolation of an archaeon at the prokaryote-eukaryote interface.</title>
        <authorList>
            <person name="Imachi H."/>
            <person name="Nobu M.K."/>
            <person name="Nakahara N."/>
            <person name="Morono Y."/>
            <person name="Ogawara M."/>
            <person name="Takaki Y."/>
            <person name="Takano Y."/>
            <person name="Uematsu K."/>
            <person name="Ikuta T."/>
            <person name="Ito M."/>
            <person name="Matsui Y."/>
            <person name="Miyazaki M."/>
            <person name="Murata K."/>
            <person name="Saito Y."/>
            <person name="Sakai S."/>
            <person name="Song C."/>
            <person name="Tasumi E."/>
            <person name="Yamanaka Y."/>
            <person name="Yamaguchi T."/>
            <person name="Kamagata Y."/>
            <person name="Tamaki H."/>
            <person name="Takai K."/>
        </authorList>
    </citation>
    <scope>NUCLEOTIDE SEQUENCE [LARGE SCALE GENOMIC DNA]</scope>
    <source>
        <strain evidence="2 3">MK-D1</strain>
    </source>
</reference>
<dbReference type="Proteomes" id="UP000321408">
    <property type="component" value="Chromosome"/>
</dbReference>
<dbReference type="SUPFAM" id="SSF49344">
    <property type="entry name" value="CBD9-like"/>
    <property type="match status" value="1"/>
</dbReference>
<keyword evidence="1" id="KW-1133">Transmembrane helix</keyword>
<gene>
    <name evidence="2" type="ORF">DSAG12_02462</name>
</gene>
<evidence type="ECO:0000313" key="2">
    <source>
        <dbReference type="EMBL" id="QEE16632.1"/>
    </source>
</evidence>
<accession>A0A5B9DBX2</accession>
<reference evidence="2 3" key="2">
    <citation type="journal article" date="2024" name="Int. J. Syst. Evol. Microbiol.">
        <title>Promethearchaeum syntrophicum gen. nov., sp. nov., an anaerobic, obligately syntrophic archaeon, the first isolate of the lineage 'Asgard' archaea, and proposal of the new archaeal phylum Promethearchaeota phyl. nov. and kingdom Promethearchaeati regn. nov.</title>
        <authorList>
            <person name="Imachi H."/>
            <person name="Nobu M.K."/>
            <person name="Kato S."/>
            <person name="Takaki Y."/>
            <person name="Miyazaki M."/>
            <person name="Miyata M."/>
            <person name="Ogawara M."/>
            <person name="Saito Y."/>
            <person name="Sakai S."/>
            <person name="Tahara Y.O."/>
            <person name="Takano Y."/>
            <person name="Tasumi E."/>
            <person name="Uematsu K."/>
            <person name="Yoshimura T."/>
            <person name="Itoh T."/>
            <person name="Ohkuma M."/>
            <person name="Takai K."/>
        </authorList>
    </citation>
    <scope>NUCLEOTIDE SEQUENCE [LARGE SCALE GENOMIC DNA]</scope>
    <source>
        <strain evidence="2 3">MK-D1</strain>
    </source>
</reference>
<organism evidence="2 3">
    <name type="scientific">Promethearchaeum syntrophicum</name>
    <dbReference type="NCBI Taxonomy" id="2594042"/>
    <lineage>
        <taxon>Archaea</taxon>
        <taxon>Promethearchaeati</taxon>
        <taxon>Promethearchaeota</taxon>
        <taxon>Promethearchaeia</taxon>
        <taxon>Promethearchaeales</taxon>
        <taxon>Promethearchaeaceae</taxon>
        <taxon>Promethearchaeum</taxon>
    </lineage>
</organism>
<dbReference type="Gene3D" id="2.60.40.1190">
    <property type="match status" value="1"/>
</dbReference>